<evidence type="ECO:0000259" key="7">
    <source>
        <dbReference type="PROSITE" id="PS51879"/>
    </source>
</evidence>
<dbReference type="STRING" id="3988.B9RZ16"/>
<name>B9RZ16_RICCO</name>
<dbReference type="InterPro" id="IPR004170">
    <property type="entry name" value="WWE_dom"/>
</dbReference>
<sequence>MEAKIAKVLDSSHRVMLGPKRKRASRYAAYFTGTSRIMSSEWPTVNFLTHRHGKRRRLAGSQSKLVSCRYRSRRSLLRCYSNFMKTGVPQRLMFYRNGEWSDFSQDLVALIRKDLQEKKAVIEIELKSHRYVVDFLHMFRMDKKTGLQEPIAWIDEAGGCFFPEVYIDDEDLDECCQHNYANDQGPMFRESYGPHEIKLQLEIDINGVDQSKLKECSGESNAFVKHIHIAQQPTSGHYVVEVEDSSNRMPDEKFDEAVEENQHNKADITGIESFNEIMDFDTVRKMFLAGMNSFGGADILDIHRWSSASMIICCVILYSPAKRHSHGLHKFTCGVIIDVPLELQIDCSLSKPTKSVKFCDVDENGVRHIVFCRVIMGKMELVQPGSTQSHPSSENFDSGVDDLQNPGQYVVWNMNMNTHIYPEFIVSFKVSLNAEGDMLLFFVNSQTRLESGGSLGKASSQGSSNTRTPKSPFMPFPVLFAAIRNKVPSEQMKLVLTDYKQFQANKMSRGDFIKSLRLIVGDALLKSTITSLQSLV</sequence>
<evidence type="ECO:0000256" key="4">
    <source>
        <dbReference type="ARBA" id="ARBA00023242"/>
    </source>
</evidence>
<evidence type="ECO:0000259" key="5">
    <source>
        <dbReference type="PROSITE" id="PS50918"/>
    </source>
</evidence>
<dbReference type="Gene3D" id="3.90.228.10">
    <property type="match status" value="1"/>
</dbReference>
<dbReference type="eggNOG" id="ENOG502QZEX">
    <property type="taxonomic scope" value="Eukaryota"/>
</dbReference>
<dbReference type="Pfam" id="PF23467">
    <property type="entry name" value="WWE_5"/>
    <property type="match status" value="1"/>
</dbReference>
<dbReference type="PROSITE" id="PS51879">
    <property type="entry name" value="RST"/>
    <property type="match status" value="1"/>
</dbReference>
<dbReference type="EMBL" id="EQ973832">
    <property type="protein sequence ID" value="EEF43518.1"/>
    <property type="molecule type" value="Genomic_DNA"/>
</dbReference>
<accession>B9RZ16</accession>
<dbReference type="InterPro" id="IPR044964">
    <property type="entry name" value="RCD1/SRO1-5"/>
</dbReference>
<dbReference type="PROSITE" id="PS51059">
    <property type="entry name" value="PARP_CATALYTIC"/>
    <property type="match status" value="1"/>
</dbReference>
<dbReference type="SUPFAM" id="SSF56399">
    <property type="entry name" value="ADP-ribosylation"/>
    <property type="match status" value="1"/>
</dbReference>
<evidence type="ECO:0000256" key="2">
    <source>
        <dbReference type="ARBA" id="ARBA00022473"/>
    </source>
</evidence>
<feature type="domain" description="WWE" evidence="5">
    <location>
        <begin position="78"/>
        <end position="153"/>
    </location>
</feature>
<dbReference type="InParanoid" id="B9RZ16"/>
<dbReference type="PANTHER" id="PTHR32263">
    <property type="entry name" value="INACTIVE POLY [ADP-RIBOSE] POLYMERASE SRO4-RELATED"/>
    <property type="match status" value="1"/>
</dbReference>
<evidence type="ECO:0000313" key="9">
    <source>
        <dbReference type="Proteomes" id="UP000008311"/>
    </source>
</evidence>
<dbReference type="GO" id="GO:0005634">
    <property type="term" value="C:nucleus"/>
    <property type="evidence" value="ECO:0007669"/>
    <property type="project" value="UniProtKB-SubCell"/>
</dbReference>
<dbReference type="PANTHER" id="PTHR32263:SF5">
    <property type="entry name" value="INACTIVE POLY [ADP-RIBOSE] POLYMERASE SRO1-RELATED"/>
    <property type="match status" value="1"/>
</dbReference>
<keyword evidence="3" id="KW-0346">Stress response</keyword>
<dbReference type="GO" id="GO:0003950">
    <property type="term" value="F:NAD+ poly-ADP-ribosyltransferase activity"/>
    <property type="evidence" value="ECO:0007669"/>
    <property type="project" value="InterPro"/>
</dbReference>
<protein>
    <submittedName>
        <fullName evidence="8">Uncharacterized protein</fullName>
    </submittedName>
</protein>
<evidence type="ECO:0000313" key="8">
    <source>
        <dbReference type="EMBL" id="EEF43518.1"/>
    </source>
</evidence>
<comment type="subcellular location">
    <subcellularLocation>
        <location evidence="1">Nucleus</location>
    </subcellularLocation>
</comment>
<dbReference type="InterPro" id="IPR057823">
    <property type="entry name" value="WWE_RCD1"/>
</dbReference>
<dbReference type="InterPro" id="IPR022003">
    <property type="entry name" value="RST"/>
</dbReference>
<proteinExistence type="predicted"/>
<dbReference type="AlphaFoldDB" id="B9RZ16"/>
<dbReference type="FunCoup" id="B9RZ16">
    <property type="interactions" value="2521"/>
</dbReference>
<dbReference type="PROSITE" id="PS50918">
    <property type="entry name" value="WWE"/>
    <property type="match status" value="1"/>
</dbReference>
<dbReference type="InterPro" id="IPR012317">
    <property type="entry name" value="Poly(ADP-ribose)pol_cat_dom"/>
</dbReference>
<dbReference type="Proteomes" id="UP000008311">
    <property type="component" value="Unassembled WGS sequence"/>
</dbReference>
<evidence type="ECO:0000259" key="6">
    <source>
        <dbReference type="PROSITE" id="PS51059"/>
    </source>
</evidence>
<evidence type="ECO:0000256" key="1">
    <source>
        <dbReference type="ARBA" id="ARBA00004123"/>
    </source>
</evidence>
<keyword evidence="4" id="KW-0539">Nucleus</keyword>
<keyword evidence="2" id="KW-0217">Developmental protein</keyword>
<evidence type="ECO:0000256" key="3">
    <source>
        <dbReference type="ARBA" id="ARBA00023016"/>
    </source>
</evidence>
<feature type="domain" description="PARP catalytic" evidence="6">
    <location>
        <begin position="193"/>
        <end position="451"/>
    </location>
</feature>
<reference evidence="9" key="1">
    <citation type="journal article" date="2010" name="Nat. Biotechnol.">
        <title>Draft genome sequence of the oilseed species Ricinus communis.</title>
        <authorList>
            <person name="Chan A.P."/>
            <person name="Crabtree J."/>
            <person name="Zhao Q."/>
            <person name="Lorenzi H."/>
            <person name="Orvis J."/>
            <person name="Puiu D."/>
            <person name="Melake-Berhan A."/>
            <person name="Jones K.M."/>
            <person name="Redman J."/>
            <person name="Chen G."/>
            <person name="Cahoon E.B."/>
            <person name="Gedil M."/>
            <person name="Stanke M."/>
            <person name="Haas B.J."/>
            <person name="Wortman J.R."/>
            <person name="Fraser-Liggett C.M."/>
            <person name="Ravel J."/>
            <person name="Rabinowicz P.D."/>
        </authorList>
    </citation>
    <scope>NUCLEOTIDE SEQUENCE [LARGE SCALE GENOMIC DNA]</scope>
    <source>
        <strain evidence="9">cv. Hale</strain>
    </source>
</reference>
<feature type="domain" description="RST" evidence="7">
    <location>
        <begin position="467"/>
        <end position="536"/>
    </location>
</feature>
<gene>
    <name evidence="8" type="ORF">RCOM_1316490</name>
</gene>
<keyword evidence="9" id="KW-1185">Reference proteome</keyword>
<dbReference type="Pfam" id="PF12174">
    <property type="entry name" value="RST"/>
    <property type="match status" value="1"/>
</dbReference>
<organism evidence="8 9">
    <name type="scientific">Ricinus communis</name>
    <name type="common">Castor bean</name>
    <dbReference type="NCBI Taxonomy" id="3988"/>
    <lineage>
        <taxon>Eukaryota</taxon>
        <taxon>Viridiplantae</taxon>
        <taxon>Streptophyta</taxon>
        <taxon>Embryophyta</taxon>
        <taxon>Tracheophyta</taxon>
        <taxon>Spermatophyta</taxon>
        <taxon>Magnoliopsida</taxon>
        <taxon>eudicotyledons</taxon>
        <taxon>Gunneridae</taxon>
        <taxon>Pentapetalae</taxon>
        <taxon>rosids</taxon>
        <taxon>fabids</taxon>
        <taxon>Malpighiales</taxon>
        <taxon>Euphorbiaceae</taxon>
        <taxon>Acalyphoideae</taxon>
        <taxon>Acalypheae</taxon>
        <taxon>Ricinus</taxon>
    </lineage>
</organism>